<organism evidence="1 2">
    <name type="scientific">Serratia phage PS2</name>
    <dbReference type="NCBI Taxonomy" id="1481112"/>
    <lineage>
        <taxon>Viruses</taxon>
        <taxon>Duplodnaviria</taxon>
        <taxon>Heunggongvirae</taxon>
        <taxon>Uroviricota</taxon>
        <taxon>Caudoviricetes</taxon>
        <taxon>Muldoonvirus</taxon>
        <taxon>Muldoonvirus PS2</taxon>
    </lineage>
</organism>
<name>A0A023W583_9CAUD</name>
<sequence>MAEKQMVDILDESYKSTINLLRDRLRSGIGRV</sequence>
<dbReference type="EMBL" id="KJ025957">
    <property type="protein sequence ID" value="AHY25430.1"/>
    <property type="molecule type" value="Genomic_DNA"/>
</dbReference>
<protein>
    <submittedName>
        <fullName evidence="1">Uncharacterized protein</fullName>
    </submittedName>
</protein>
<accession>A0A023W583</accession>
<dbReference type="Proteomes" id="UP000024445">
    <property type="component" value="Segment"/>
</dbReference>
<gene>
    <name evidence="1" type="ORF">PS2_188</name>
</gene>
<dbReference type="KEGG" id="vg:19485067"/>
<keyword evidence="2" id="KW-1185">Reference proteome</keyword>
<reference evidence="1 2" key="1">
    <citation type="submission" date="2014-01" db="EMBL/GenBank/DDBJ databases">
        <authorList>
            <person name="Zhang G."/>
            <person name="Jin J."/>
            <person name="Li Z.J."/>
            <person name="Wang S.W."/>
            <person name="Chen S.J."/>
            <person name="Wang S.M."/>
            <person name="Wang X.T."/>
            <person name="Li Y.H."/>
            <person name="Wang J."/>
            <person name="Yang C.K."/>
            <person name="Wang L."/>
        </authorList>
    </citation>
    <scope>NUCLEOTIDE SEQUENCE [LARGE SCALE GENOMIC DNA]</scope>
</reference>
<dbReference type="RefSeq" id="YP_009030235.1">
    <property type="nucleotide sequence ID" value="NC_024121.1"/>
</dbReference>
<evidence type="ECO:0000313" key="1">
    <source>
        <dbReference type="EMBL" id="AHY25430.1"/>
    </source>
</evidence>
<dbReference type="GeneID" id="19485067"/>
<proteinExistence type="predicted"/>
<evidence type="ECO:0000313" key="2">
    <source>
        <dbReference type="Proteomes" id="UP000024445"/>
    </source>
</evidence>